<comment type="caution">
    <text evidence="2">The sequence shown here is derived from an EMBL/GenBank/DDBJ whole genome shotgun (WGS) entry which is preliminary data.</text>
</comment>
<dbReference type="EC" id="1.4.1.2" evidence="2"/>
<proteinExistence type="predicted"/>
<dbReference type="VEuPathDB" id="ToxoDB:TGRUB_249390A"/>
<dbReference type="Pfam" id="PF23147">
    <property type="entry name" value="GDH2_N"/>
    <property type="match status" value="1"/>
</dbReference>
<sequence>METTLNGGGRAPSAVFHPSTSAPAICFPKRHASFSCYDGASGTSPSTTSGGSAGDLGAPVSRSLLGGRPVGKLGDSTLFGTVDLTATSEFRPMSQKYAAQYEEVKQILAQRGDLSKRVISANADAYYNHLGLNEYYFQTATAQTVASNLACVIAAKILNEFSHTDYFPQIQQERDGEVFLLARASLRNRKASQVRKVHTRTPG</sequence>
<protein>
    <submittedName>
        <fullName evidence="2">Glutamate/leucine/phenylalanine/valine dehydrogenase family protein</fullName>
        <ecNumber evidence="2">1.4.1.2</ecNumber>
    </submittedName>
</protein>
<dbReference type="AlphaFoldDB" id="A0A086M5Y5"/>
<feature type="domain" description="NAD-dependent glutamate dehydrogenase N-terminal" evidence="1">
    <location>
        <begin position="95"/>
        <end position="158"/>
    </location>
</feature>
<organism evidence="2 3">
    <name type="scientific">Toxoplasma gondii RUB</name>
    <dbReference type="NCBI Taxonomy" id="935652"/>
    <lineage>
        <taxon>Eukaryota</taxon>
        <taxon>Sar</taxon>
        <taxon>Alveolata</taxon>
        <taxon>Apicomplexa</taxon>
        <taxon>Conoidasida</taxon>
        <taxon>Coccidia</taxon>
        <taxon>Eucoccidiorida</taxon>
        <taxon>Eimeriorina</taxon>
        <taxon>Sarcocystidae</taxon>
        <taxon>Toxoplasma</taxon>
    </lineage>
</organism>
<evidence type="ECO:0000313" key="2">
    <source>
        <dbReference type="EMBL" id="KFG64303.1"/>
    </source>
</evidence>
<dbReference type="GO" id="GO:0004352">
    <property type="term" value="F:glutamate dehydrogenase (NAD+) activity"/>
    <property type="evidence" value="ECO:0007669"/>
    <property type="project" value="UniProtKB-EC"/>
</dbReference>
<evidence type="ECO:0000259" key="1">
    <source>
        <dbReference type="Pfam" id="PF23147"/>
    </source>
</evidence>
<reference evidence="2 3" key="1">
    <citation type="submission" date="2014-05" db="EMBL/GenBank/DDBJ databases">
        <authorList>
            <person name="Sibley D."/>
            <person name="Venepally P."/>
            <person name="Karamycheva S."/>
            <person name="Hadjithomas M."/>
            <person name="Khan A."/>
            <person name="Brunk B."/>
            <person name="Roos D."/>
            <person name="Caler E."/>
            <person name="Lorenzi H."/>
        </authorList>
    </citation>
    <scope>NUCLEOTIDE SEQUENCE [LARGE SCALE GENOMIC DNA]</scope>
    <source>
        <strain evidence="2 3">RUB</strain>
    </source>
</reference>
<dbReference type="Proteomes" id="UP000028834">
    <property type="component" value="Unassembled WGS sequence"/>
</dbReference>
<keyword evidence="2" id="KW-0560">Oxidoreductase</keyword>
<dbReference type="EMBL" id="AFYV02000679">
    <property type="protein sequence ID" value="KFG64303.1"/>
    <property type="molecule type" value="Genomic_DNA"/>
</dbReference>
<accession>A0A086M5Y5</accession>
<evidence type="ECO:0000313" key="3">
    <source>
        <dbReference type="Proteomes" id="UP000028834"/>
    </source>
</evidence>
<name>A0A086M5Y5_TOXGO</name>
<dbReference type="InterPro" id="IPR055480">
    <property type="entry name" value="NAD-GDH_N"/>
</dbReference>
<gene>
    <name evidence="2" type="ORF">TGRUB_249390A</name>
</gene>